<dbReference type="STRING" id="1792845.BC343_06815"/>
<protein>
    <submittedName>
        <fullName evidence="1">Uncharacterized protein</fullName>
    </submittedName>
</protein>
<reference evidence="1 2" key="1">
    <citation type="submission" date="2016-07" db="EMBL/GenBank/DDBJ databases">
        <title>Genomic analysis of zinc-resistant bacterium Mucilaginibacter pedocola TBZ30.</title>
        <authorList>
            <person name="Huang J."/>
            <person name="Tang J."/>
        </authorList>
    </citation>
    <scope>NUCLEOTIDE SEQUENCE [LARGE SCALE GENOMIC DNA]</scope>
    <source>
        <strain evidence="1 2">TBZ30</strain>
    </source>
</reference>
<keyword evidence="2" id="KW-1185">Reference proteome</keyword>
<dbReference type="AlphaFoldDB" id="A0A1S9PFY1"/>
<accession>A0A1S9PFY1</accession>
<evidence type="ECO:0000313" key="2">
    <source>
        <dbReference type="Proteomes" id="UP000189739"/>
    </source>
</evidence>
<gene>
    <name evidence="1" type="ORF">BC343_06815</name>
</gene>
<name>A0A1S9PFY1_9SPHI</name>
<sequence length="96" mass="10928">MHFQMLLNTSCAGIVYSFECIPLSDEPNEKLFFFVQIIGGDSMLLEKGRHRGMWTKVKGGNISKEMQEAICLTIDNTNAIELWKNIMPLNEFDVKG</sequence>
<dbReference type="Proteomes" id="UP000189739">
    <property type="component" value="Unassembled WGS sequence"/>
</dbReference>
<evidence type="ECO:0000313" key="1">
    <source>
        <dbReference type="EMBL" id="OOQ59850.1"/>
    </source>
</evidence>
<proteinExistence type="predicted"/>
<organism evidence="1 2">
    <name type="scientific">Mucilaginibacter pedocola</name>
    <dbReference type="NCBI Taxonomy" id="1792845"/>
    <lineage>
        <taxon>Bacteria</taxon>
        <taxon>Pseudomonadati</taxon>
        <taxon>Bacteroidota</taxon>
        <taxon>Sphingobacteriia</taxon>
        <taxon>Sphingobacteriales</taxon>
        <taxon>Sphingobacteriaceae</taxon>
        <taxon>Mucilaginibacter</taxon>
    </lineage>
</organism>
<dbReference type="EMBL" id="MBTF01000012">
    <property type="protein sequence ID" value="OOQ59850.1"/>
    <property type="molecule type" value="Genomic_DNA"/>
</dbReference>
<comment type="caution">
    <text evidence="1">The sequence shown here is derived from an EMBL/GenBank/DDBJ whole genome shotgun (WGS) entry which is preliminary data.</text>
</comment>